<dbReference type="Gene3D" id="3.30.1330.100">
    <property type="entry name" value="CofE-like"/>
    <property type="match status" value="1"/>
</dbReference>
<evidence type="ECO:0000256" key="1">
    <source>
        <dbReference type="ARBA" id="ARBA00022598"/>
    </source>
</evidence>
<keyword evidence="4" id="KW-0460">Magnesium</keyword>
<sequence length="252" mass="27014">MPPDVRVIGIEGMPEFKDGDDLAGPMIDAAQAQGTPIEAGDILVVTQKIISKVEGKVVRISDVEASPLAISITEGHRRDPRHTEWVLRESKRIVRMDRGVIISETKHGFYCANAGIDASNIPGDDTLALLPDDSDASASRIRQAVKDRLGIVVAVIVSDTFGRPWRNAASDVAIGVAGIDPIRSYVGQMDSHGHEMFTTEIAVGDELAAAGELVSGKVDGVPVSIIRGYQYTPMEGASIQSILRGSEKDLFR</sequence>
<dbReference type="PANTHER" id="PTHR47917">
    <property type="match status" value="1"/>
</dbReference>
<keyword evidence="1 9" id="KW-0436">Ligase</keyword>
<dbReference type="SUPFAM" id="SSF144010">
    <property type="entry name" value="CofE-like"/>
    <property type="match status" value="1"/>
</dbReference>
<gene>
    <name evidence="9" type="ORF">MGWOODY_Clf2072</name>
</gene>
<keyword evidence="7" id="KW-0464">Manganese</keyword>
<keyword evidence="3" id="KW-0547">Nucleotide-binding</keyword>
<evidence type="ECO:0000259" key="8">
    <source>
        <dbReference type="Pfam" id="PF01996"/>
    </source>
</evidence>
<name>A0A160V7M3_9ZZZZ</name>
<dbReference type="NCBIfam" id="TIGR01916">
    <property type="entry name" value="F420_cofE"/>
    <property type="match status" value="1"/>
</dbReference>
<keyword evidence="6" id="KW-0342">GTP-binding</keyword>
<organism evidence="9">
    <name type="scientific">hydrothermal vent metagenome</name>
    <dbReference type="NCBI Taxonomy" id="652676"/>
    <lineage>
        <taxon>unclassified sequences</taxon>
        <taxon>metagenomes</taxon>
        <taxon>ecological metagenomes</taxon>
    </lineage>
</organism>
<evidence type="ECO:0000256" key="5">
    <source>
        <dbReference type="ARBA" id="ARBA00022958"/>
    </source>
</evidence>
<reference evidence="9" key="1">
    <citation type="submission" date="2015-10" db="EMBL/GenBank/DDBJ databases">
        <authorList>
            <person name="Gilbert D.G."/>
        </authorList>
    </citation>
    <scope>NUCLEOTIDE SEQUENCE</scope>
</reference>
<evidence type="ECO:0000256" key="4">
    <source>
        <dbReference type="ARBA" id="ARBA00022842"/>
    </source>
</evidence>
<keyword evidence="2" id="KW-0479">Metal-binding</keyword>
<dbReference type="InterPro" id="IPR008225">
    <property type="entry name" value="F420-0_g-glutamyl_ligase"/>
</dbReference>
<evidence type="ECO:0000256" key="2">
    <source>
        <dbReference type="ARBA" id="ARBA00022723"/>
    </source>
</evidence>
<feature type="domain" description="Coenzyme F420:L-glutamate ligase-like" evidence="8">
    <location>
        <begin position="13"/>
        <end position="228"/>
    </location>
</feature>
<keyword evidence="5" id="KW-0630">Potassium</keyword>
<dbReference type="GO" id="GO:0005525">
    <property type="term" value="F:GTP binding"/>
    <property type="evidence" value="ECO:0007669"/>
    <property type="project" value="UniProtKB-KW"/>
</dbReference>
<dbReference type="GO" id="GO:0052618">
    <property type="term" value="F:coenzyme F420-0:L-glutamate ligase activity"/>
    <property type="evidence" value="ECO:0007669"/>
    <property type="project" value="TreeGrafter"/>
</dbReference>
<dbReference type="Gene3D" id="3.90.1660.10">
    <property type="entry name" value="CofE-like domain"/>
    <property type="match status" value="1"/>
</dbReference>
<dbReference type="EMBL" id="FAXA01000148">
    <property type="protein sequence ID" value="CUV01886.1"/>
    <property type="molecule type" value="Genomic_DNA"/>
</dbReference>
<accession>A0A160V7M3</accession>
<dbReference type="Pfam" id="PF01996">
    <property type="entry name" value="F420_ligase"/>
    <property type="match status" value="1"/>
</dbReference>
<protein>
    <submittedName>
        <fullName evidence="9">Coenzyme F420-0:L-glutamate ligase @ Coenzyme F420-1:L-glutamate ligase</fullName>
    </submittedName>
</protein>
<dbReference type="AlphaFoldDB" id="A0A160V7M3"/>
<evidence type="ECO:0000313" key="9">
    <source>
        <dbReference type="EMBL" id="CUV01886.1"/>
    </source>
</evidence>
<proteinExistence type="predicted"/>
<evidence type="ECO:0000256" key="3">
    <source>
        <dbReference type="ARBA" id="ARBA00022741"/>
    </source>
</evidence>
<evidence type="ECO:0000256" key="6">
    <source>
        <dbReference type="ARBA" id="ARBA00023134"/>
    </source>
</evidence>
<dbReference type="InterPro" id="IPR002847">
    <property type="entry name" value="F420-0_gamma-glut_ligase-dom"/>
</dbReference>
<dbReference type="GO" id="GO:0046872">
    <property type="term" value="F:metal ion binding"/>
    <property type="evidence" value="ECO:0007669"/>
    <property type="project" value="UniProtKB-KW"/>
</dbReference>
<dbReference type="PANTHER" id="PTHR47917:SF1">
    <property type="entry name" value="COENZYME F420:L-GLUTAMATE LIGASE"/>
    <property type="match status" value="1"/>
</dbReference>
<evidence type="ECO:0000256" key="7">
    <source>
        <dbReference type="ARBA" id="ARBA00023211"/>
    </source>
</evidence>